<dbReference type="Gene3D" id="3.60.40.10">
    <property type="entry name" value="PPM-type phosphatase domain"/>
    <property type="match status" value="1"/>
</dbReference>
<dbReference type="EMBL" id="QFFF01000001">
    <property type="protein sequence ID" value="PWG01869.1"/>
    <property type="molecule type" value="Genomic_DNA"/>
</dbReference>
<dbReference type="Pfam" id="PF13672">
    <property type="entry name" value="PP2C_2"/>
    <property type="match status" value="1"/>
</dbReference>
<dbReference type="PROSITE" id="PS51746">
    <property type="entry name" value="PPM_2"/>
    <property type="match status" value="1"/>
</dbReference>
<dbReference type="SMART" id="SM00332">
    <property type="entry name" value="PP2Cc"/>
    <property type="match status" value="1"/>
</dbReference>
<reference evidence="2 3" key="1">
    <citation type="submission" date="2018-05" db="EMBL/GenBank/DDBJ databases">
        <title>Genome of Sphingosinicella humi QZX222.</title>
        <authorList>
            <person name="Qiao Z."/>
            <person name="Wang G."/>
        </authorList>
    </citation>
    <scope>NUCLEOTIDE SEQUENCE [LARGE SCALE GENOMIC DNA]</scope>
    <source>
        <strain evidence="2 3">QZX222</strain>
    </source>
</reference>
<sequence>MPGDHHCAVSALTHVGLVRSSNEDMCAVPGWTSGPGRERWSGGLSADGGWALVADGMGGHAAGEVASALIVEALAPLMSGLEDRRDVTAALDEANARLHAATAADPVLAGMGTTIAGLVLRGEEALAFNIGDSRIYRWTPAGLAQISIDHALGGGVLTQCLGGTARPMPLDPFVGRCRWEPQGRFLLCSDGLTNMVPDTAIARLLASRSEGAADALVEAALDAGGVDNATVVVIDPPH</sequence>
<dbReference type="CDD" id="cd00143">
    <property type="entry name" value="PP2Cc"/>
    <property type="match status" value="1"/>
</dbReference>
<dbReference type="RefSeq" id="WP_109270008.1">
    <property type="nucleotide sequence ID" value="NZ_QFFF01000001.1"/>
</dbReference>
<keyword evidence="3" id="KW-1185">Reference proteome</keyword>
<dbReference type="InterPro" id="IPR036457">
    <property type="entry name" value="PPM-type-like_dom_sf"/>
</dbReference>
<dbReference type="Proteomes" id="UP000245916">
    <property type="component" value="Unassembled WGS sequence"/>
</dbReference>
<proteinExistence type="predicted"/>
<name>A0A2U2J0L4_9SPHN</name>
<dbReference type="SMART" id="SM00331">
    <property type="entry name" value="PP2C_SIG"/>
    <property type="match status" value="1"/>
</dbReference>
<dbReference type="InterPro" id="IPR001932">
    <property type="entry name" value="PPM-type_phosphatase-like_dom"/>
</dbReference>
<feature type="domain" description="PPM-type phosphatase" evidence="1">
    <location>
        <begin position="22"/>
        <end position="236"/>
    </location>
</feature>
<gene>
    <name evidence="2" type="ORF">DF286_02495</name>
</gene>
<evidence type="ECO:0000313" key="3">
    <source>
        <dbReference type="Proteomes" id="UP000245916"/>
    </source>
</evidence>
<accession>A0A2U2J0L4</accession>
<dbReference type="AlphaFoldDB" id="A0A2U2J0L4"/>
<dbReference type="SUPFAM" id="SSF81606">
    <property type="entry name" value="PP2C-like"/>
    <property type="match status" value="1"/>
</dbReference>
<dbReference type="OrthoDB" id="9801841at2"/>
<comment type="caution">
    <text evidence="2">The sequence shown here is derived from an EMBL/GenBank/DDBJ whole genome shotgun (WGS) entry which is preliminary data.</text>
</comment>
<evidence type="ECO:0000313" key="2">
    <source>
        <dbReference type="EMBL" id="PWG01869.1"/>
    </source>
</evidence>
<protein>
    <submittedName>
        <fullName evidence="2">Serine/threonine protein phosphatase</fullName>
    </submittedName>
</protein>
<organism evidence="2 3">
    <name type="scientific">Allosphingosinicella humi</name>
    <dbReference type="NCBI Taxonomy" id="2068657"/>
    <lineage>
        <taxon>Bacteria</taxon>
        <taxon>Pseudomonadati</taxon>
        <taxon>Pseudomonadota</taxon>
        <taxon>Alphaproteobacteria</taxon>
        <taxon>Sphingomonadales</taxon>
        <taxon>Sphingomonadaceae</taxon>
        <taxon>Allosphingosinicella</taxon>
    </lineage>
</organism>
<evidence type="ECO:0000259" key="1">
    <source>
        <dbReference type="PROSITE" id="PS51746"/>
    </source>
</evidence>